<dbReference type="Proteomes" id="UP000565441">
    <property type="component" value="Unassembled WGS sequence"/>
</dbReference>
<proteinExistence type="predicted"/>
<accession>A0A8H5HQW9</accession>
<name>A0A8H5HQW9_9AGAR</name>
<sequence>MSGPYVLLQFGDDPFNNAFEDLEGRSAFTVTAAGYNPNTVIKLTREAEWSQQHPSIMGPVNSYFYFGPENAPGYIIYGNNRNTIPMPYFIRQRRDGSTSRYFTSQSGKDYKWRIAPTRMELLDGRTSLAVWELSHPEDEFHARLTVKPPGLPIVTEIVTTLALNRMSQQLQW</sequence>
<feature type="domain" description="DUF6593" evidence="1">
    <location>
        <begin position="75"/>
        <end position="162"/>
    </location>
</feature>
<reference evidence="2 3" key="1">
    <citation type="journal article" date="2020" name="ISME J.">
        <title>Uncovering the hidden diversity of litter-decomposition mechanisms in mushroom-forming fungi.</title>
        <authorList>
            <person name="Floudas D."/>
            <person name="Bentzer J."/>
            <person name="Ahren D."/>
            <person name="Johansson T."/>
            <person name="Persson P."/>
            <person name="Tunlid A."/>
        </authorList>
    </citation>
    <scope>NUCLEOTIDE SEQUENCE [LARGE SCALE GENOMIC DNA]</scope>
    <source>
        <strain evidence="2 3">CBS 661.87</strain>
    </source>
</reference>
<organism evidence="2 3">
    <name type="scientific">Tricholomella constricta</name>
    <dbReference type="NCBI Taxonomy" id="117010"/>
    <lineage>
        <taxon>Eukaryota</taxon>
        <taxon>Fungi</taxon>
        <taxon>Dikarya</taxon>
        <taxon>Basidiomycota</taxon>
        <taxon>Agaricomycotina</taxon>
        <taxon>Agaricomycetes</taxon>
        <taxon>Agaricomycetidae</taxon>
        <taxon>Agaricales</taxon>
        <taxon>Tricholomatineae</taxon>
        <taxon>Lyophyllaceae</taxon>
        <taxon>Tricholomella</taxon>
    </lineage>
</organism>
<comment type="caution">
    <text evidence="2">The sequence shown here is derived from an EMBL/GenBank/DDBJ whole genome shotgun (WGS) entry which is preliminary data.</text>
</comment>
<gene>
    <name evidence="2" type="ORF">D9615_000782</name>
</gene>
<dbReference type="Pfam" id="PF20236">
    <property type="entry name" value="DUF6593"/>
    <property type="match status" value="1"/>
</dbReference>
<evidence type="ECO:0000313" key="2">
    <source>
        <dbReference type="EMBL" id="KAF5387946.1"/>
    </source>
</evidence>
<keyword evidence="3" id="KW-1185">Reference proteome</keyword>
<protein>
    <recommendedName>
        <fullName evidence="1">DUF6593 domain-containing protein</fullName>
    </recommendedName>
</protein>
<dbReference type="AlphaFoldDB" id="A0A8H5HQW9"/>
<dbReference type="InterPro" id="IPR046528">
    <property type="entry name" value="DUF6593"/>
</dbReference>
<dbReference type="EMBL" id="JAACJP010000001">
    <property type="protein sequence ID" value="KAF5387946.1"/>
    <property type="molecule type" value="Genomic_DNA"/>
</dbReference>
<dbReference type="OrthoDB" id="3168860at2759"/>
<evidence type="ECO:0000259" key="1">
    <source>
        <dbReference type="Pfam" id="PF20236"/>
    </source>
</evidence>
<evidence type="ECO:0000313" key="3">
    <source>
        <dbReference type="Proteomes" id="UP000565441"/>
    </source>
</evidence>